<dbReference type="EMBL" id="AZBU02000007">
    <property type="protein sequence ID" value="TKR69202.1"/>
    <property type="molecule type" value="Genomic_DNA"/>
</dbReference>
<sequence length="82" mass="9232">MGIAVNRYNASTELEVTRIRGVGFAESNLKRASISLEVELILELFQHAKTAVNYKENKITQNRKMDKDATRGEHCLINTALP</sequence>
<gene>
    <name evidence="1" type="ORF">L596_021386</name>
</gene>
<name>A0A4U5MIZ3_STECR</name>
<dbReference type="AlphaFoldDB" id="A0A4U5MIZ3"/>
<keyword evidence="2" id="KW-1185">Reference proteome</keyword>
<reference evidence="1 2" key="1">
    <citation type="journal article" date="2015" name="Genome Biol.">
        <title>Comparative genomics of Steinernema reveals deeply conserved gene regulatory networks.</title>
        <authorList>
            <person name="Dillman A.R."/>
            <person name="Macchietto M."/>
            <person name="Porter C.F."/>
            <person name="Rogers A."/>
            <person name="Williams B."/>
            <person name="Antoshechkin I."/>
            <person name="Lee M.M."/>
            <person name="Goodwin Z."/>
            <person name="Lu X."/>
            <person name="Lewis E.E."/>
            <person name="Goodrich-Blair H."/>
            <person name="Stock S.P."/>
            <person name="Adams B.J."/>
            <person name="Sternberg P.W."/>
            <person name="Mortazavi A."/>
        </authorList>
    </citation>
    <scope>NUCLEOTIDE SEQUENCE [LARGE SCALE GENOMIC DNA]</scope>
    <source>
        <strain evidence="1 2">ALL</strain>
    </source>
</reference>
<reference evidence="1 2" key="2">
    <citation type="journal article" date="2019" name="G3 (Bethesda)">
        <title>Hybrid Assembly of the Genome of the Entomopathogenic Nematode Steinernema carpocapsae Identifies the X-Chromosome.</title>
        <authorList>
            <person name="Serra L."/>
            <person name="Macchietto M."/>
            <person name="Macias-Munoz A."/>
            <person name="McGill C.J."/>
            <person name="Rodriguez I.M."/>
            <person name="Rodriguez B."/>
            <person name="Murad R."/>
            <person name="Mortazavi A."/>
        </authorList>
    </citation>
    <scope>NUCLEOTIDE SEQUENCE [LARGE SCALE GENOMIC DNA]</scope>
    <source>
        <strain evidence="1 2">ALL</strain>
    </source>
</reference>
<organism evidence="1 2">
    <name type="scientific">Steinernema carpocapsae</name>
    <name type="common">Entomopathogenic nematode</name>
    <dbReference type="NCBI Taxonomy" id="34508"/>
    <lineage>
        <taxon>Eukaryota</taxon>
        <taxon>Metazoa</taxon>
        <taxon>Ecdysozoa</taxon>
        <taxon>Nematoda</taxon>
        <taxon>Chromadorea</taxon>
        <taxon>Rhabditida</taxon>
        <taxon>Tylenchina</taxon>
        <taxon>Panagrolaimomorpha</taxon>
        <taxon>Strongyloidoidea</taxon>
        <taxon>Steinernematidae</taxon>
        <taxon>Steinernema</taxon>
    </lineage>
</organism>
<evidence type="ECO:0000313" key="1">
    <source>
        <dbReference type="EMBL" id="TKR69202.1"/>
    </source>
</evidence>
<dbReference type="Proteomes" id="UP000298663">
    <property type="component" value="Unassembled WGS sequence"/>
</dbReference>
<accession>A0A4U5MIZ3</accession>
<protein>
    <submittedName>
        <fullName evidence="1">Uncharacterized protein</fullName>
    </submittedName>
</protein>
<evidence type="ECO:0000313" key="2">
    <source>
        <dbReference type="Proteomes" id="UP000298663"/>
    </source>
</evidence>
<comment type="caution">
    <text evidence="1">The sequence shown here is derived from an EMBL/GenBank/DDBJ whole genome shotgun (WGS) entry which is preliminary data.</text>
</comment>
<proteinExistence type="predicted"/>